<reference evidence="3 4" key="1">
    <citation type="journal article" date="2019" name="G3 (Bethesda)">
        <title>Sequencing of a Wild Apple (Malus baccata) Genome Unravels the Differences Between Cultivated and Wild Apple Species Regarding Disease Resistance and Cold Tolerance.</title>
        <authorList>
            <person name="Chen X."/>
        </authorList>
    </citation>
    <scope>NUCLEOTIDE SEQUENCE [LARGE SCALE GENOMIC DNA]</scope>
    <source>
        <strain evidence="4">cv. Shandingzi</strain>
        <tissue evidence="3">Leaves</tissue>
    </source>
</reference>
<dbReference type="Proteomes" id="UP000315295">
    <property type="component" value="Unassembled WGS sequence"/>
</dbReference>
<evidence type="ECO:0000256" key="1">
    <source>
        <dbReference type="ARBA" id="ARBA00005536"/>
    </source>
</evidence>
<dbReference type="PANTHER" id="PTHR12161">
    <property type="entry name" value="IST1 FAMILY MEMBER"/>
    <property type="match status" value="1"/>
</dbReference>
<protein>
    <submittedName>
        <fullName evidence="3">Uncharacterized protein</fullName>
    </submittedName>
</protein>
<dbReference type="PANTHER" id="PTHR12161:SF55">
    <property type="entry name" value="REGULATOR OF VPS4 ACTIVITY IN THE MVB PATHWAY PROTEIN"/>
    <property type="match status" value="1"/>
</dbReference>
<evidence type="ECO:0000256" key="2">
    <source>
        <dbReference type="SAM" id="MobiDB-lite"/>
    </source>
</evidence>
<feature type="region of interest" description="Disordered" evidence="2">
    <location>
        <begin position="132"/>
        <end position="170"/>
    </location>
</feature>
<comment type="caution">
    <text evidence="3">The sequence shown here is derived from an EMBL/GenBank/DDBJ whole genome shotgun (WGS) entry which is preliminary data.</text>
</comment>
<sequence length="248" mass="27314">MSSLSELVVSRPSIITKQRECPPYLKEGIASLILVSPRCSEISELIALRDIFEKKYSKDFISADVDVRPSCCVNRMLIDKLSVRTPMGEVKLELLKEIAKEYQVEWDTFESEQELLKPPEEVTQGPRNFVSTTSEPVHSVQPQSVETNELNTSSSCMTSGGGEHRTGSGGERGHMQFVDSASAAEVVIKSASDAMAAVQVAAYLGNKDCNQDIDIVSLKNYMAANMLEAIIRDLKEIFQGMGMAMLNL</sequence>
<dbReference type="InterPro" id="IPR042277">
    <property type="entry name" value="IST1-like"/>
</dbReference>
<dbReference type="GO" id="GO:0015031">
    <property type="term" value="P:protein transport"/>
    <property type="evidence" value="ECO:0007669"/>
    <property type="project" value="InterPro"/>
</dbReference>
<dbReference type="EMBL" id="VIEB01000027">
    <property type="protein sequence ID" value="TQE11698.1"/>
    <property type="molecule type" value="Genomic_DNA"/>
</dbReference>
<name>A0A540NL06_MALBA</name>
<proteinExistence type="inferred from homology"/>
<accession>A0A540NL06</accession>
<keyword evidence="4" id="KW-1185">Reference proteome</keyword>
<organism evidence="3 4">
    <name type="scientific">Malus baccata</name>
    <name type="common">Siberian crab apple</name>
    <name type="synonym">Pyrus baccata</name>
    <dbReference type="NCBI Taxonomy" id="106549"/>
    <lineage>
        <taxon>Eukaryota</taxon>
        <taxon>Viridiplantae</taxon>
        <taxon>Streptophyta</taxon>
        <taxon>Embryophyta</taxon>
        <taxon>Tracheophyta</taxon>
        <taxon>Spermatophyta</taxon>
        <taxon>Magnoliopsida</taxon>
        <taxon>eudicotyledons</taxon>
        <taxon>Gunneridae</taxon>
        <taxon>Pentapetalae</taxon>
        <taxon>rosids</taxon>
        <taxon>fabids</taxon>
        <taxon>Rosales</taxon>
        <taxon>Rosaceae</taxon>
        <taxon>Amygdaloideae</taxon>
        <taxon>Maleae</taxon>
        <taxon>Malus</taxon>
    </lineage>
</organism>
<evidence type="ECO:0000313" key="4">
    <source>
        <dbReference type="Proteomes" id="UP000315295"/>
    </source>
</evidence>
<dbReference type="InterPro" id="IPR005061">
    <property type="entry name" value="Ist1"/>
</dbReference>
<evidence type="ECO:0000313" key="3">
    <source>
        <dbReference type="EMBL" id="TQE11698.1"/>
    </source>
</evidence>
<dbReference type="STRING" id="106549.A0A540NL06"/>
<feature type="compositionally biased region" description="Polar residues" evidence="2">
    <location>
        <begin position="132"/>
        <end position="157"/>
    </location>
</feature>
<comment type="similarity">
    <text evidence="1">Belongs to the IST1 family.</text>
</comment>
<dbReference type="Gene3D" id="1.20.1260.60">
    <property type="entry name" value="Vacuolar protein sorting-associated protein Ist1"/>
    <property type="match status" value="1"/>
</dbReference>
<dbReference type="AlphaFoldDB" id="A0A540NL06"/>
<dbReference type="Pfam" id="PF03398">
    <property type="entry name" value="Ist1"/>
    <property type="match status" value="1"/>
</dbReference>
<gene>
    <name evidence="3" type="ORF">C1H46_002734</name>
</gene>